<dbReference type="EMBL" id="JEMX01000019">
    <property type="protein sequence ID" value="EXI81691.1"/>
    <property type="molecule type" value="Genomic_DNA"/>
</dbReference>
<name>A0A011P236_9PROT</name>
<gene>
    <name evidence="1" type="ORF">AW10_00998</name>
</gene>
<protein>
    <submittedName>
        <fullName evidence="1">Uncharacterized protein</fullName>
    </submittedName>
</protein>
<proteinExistence type="predicted"/>
<sequence length="171" mass="17343">MRCDELIGGGDDMGGGAIVFDEILDGRLIVLLEAMDEAVAGAAEGIDVLIVVADGKDRQAGILVLGLAAGEGADQCVLALVDVLVLVDQNVAIAGEQSLAQFVAFAIDAARRGLPLQQGDSLVEDLVETLSCGFVSAVLGQGGETRAGQTKGQGMVGEHGHRAGFAADEIA</sequence>
<reference evidence="1 2" key="1">
    <citation type="submission" date="2014-02" db="EMBL/GenBank/DDBJ databases">
        <title>Expanding our view of genomic diversity in Candidatus Accumulibacter clades.</title>
        <authorList>
            <person name="Skennerton C.T."/>
            <person name="Barr J.J."/>
            <person name="Slater F.R."/>
            <person name="Bond P.L."/>
            <person name="Tyson G.W."/>
        </authorList>
    </citation>
    <scope>NUCLEOTIDE SEQUENCE [LARGE SCALE GENOMIC DNA]</scope>
    <source>
        <strain evidence="2">BA-92</strain>
    </source>
</reference>
<dbReference type="Proteomes" id="UP000021816">
    <property type="component" value="Unassembled WGS sequence"/>
</dbReference>
<evidence type="ECO:0000313" key="1">
    <source>
        <dbReference type="EMBL" id="EXI81691.1"/>
    </source>
</evidence>
<dbReference type="AlphaFoldDB" id="A0A011P236"/>
<comment type="caution">
    <text evidence="1">The sequence shown here is derived from an EMBL/GenBank/DDBJ whole genome shotgun (WGS) entry which is preliminary data.</text>
</comment>
<organism evidence="1 2">
    <name type="scientific">Candidatus Accumulibacter appositus</name>
    <dbReference type="NCBI Taxonomy" id="1454003"/>
    <lineage>
        <taxon>Bacteria</taxon>
        <taxon>Pseudomonadati</taxon>
        <taxon>Pseudomonadota</taxon>
        <taxon>Betaproteobacteria</taxon>
        <taxon>Candidatus Accumulibacter</taxon>
    </lineage>
</organism>
<accession>A0A011P236</accession>
<evidence type="ECO:0000313" key="2">
    <source>
        <dbReference type="Proteomes" id="UP000021816"/>
    </source>
</evidence>